<evidence type="ECO:0000259" key="6">
    <source>
        <dbReference type="PROSITE" id="PS50002"/>
    </source>
</evidence>
<dbReference type="InterPro" id="IPR001452">
    <property type="entry name" value="SH3_domain"/>
</dbReference>
<evidence type="ECO:0000256" key="5">
    <source>
        <dbReference type="PROSITE-ProRule" id="PRU00192"/>
    </source>
</evidence>
<dbReference type="SUPFAM" id="SSF50044">
    <property type="entry name" value="SH3-domain"/>
    <property type="match status" value="3"/>
</dbReference>
<evidence type="ECO:0000313" key="9">
    <source>
        <dbReference type="Proteomes" id="UP000694388"/>
    </source>
</evidence>
<dbReference type="Gene3D" id="2.30.30.40">
    <property type="entry name" value="SH3 Domains"/>
    <property type="match status" value="3"/>
</dbReference>
<dbReference type="Pfam" id="PF07653">
    <property type="entry name" value="SH3_2"/>
    <property type="match status" value="1"/>
</dbReference>
<dbReference type="PRINTS" id="PR00452">
    <property type="entry name" value="SH3DOMAIN"/>
</dbReference>
<dbReference type="PANTHER" id="PTHR14167">
    <property type="entry name" value="SH3 DOMAIN-CONTAINING"/>
    <property type="match status" value="1"/>
</dbReference>
<dbReference type="SMART" id="SM00326">
    <property type="entry name" value="SH3"/>
    <property type="match status" value="3"/>
</dbReference>
<dbReference type="CDD" id="cd11781">
    <property type="entry name" value="SH3_Sorbs_1"/>
    <property type="match status" value="1"/>
</dbReference>
<evidence type="ECO:0000256" key="2">
    <source>
        <dbReference type="ARBA" id="ARBA00022443"/>
    </source>
</evidence>
<dbReference type="GeneTree" id="ENSGT00940000157056"/>
<dbReference type="CDD" id="cd11780">
    <property type="entry name" value="SH3_Sorbs_3"/>
    <property type="match status" value="1"/>
</dbReference>
<dbReference type="InterPro" id="IPR036028">
    <property type="entry name" value="SH3-like_dom_sf"/>
</dbReference>
<dbReference type="InterPro" id="IPR003127">
    <property type="entry name" value="SoHo_dom"/>
</dbReference>
<keyword evidence="2 5" id="KW-0728">SH3 domain</keyword>
<reference evidence="8" key="2">
    <citation type="submission" date="2025-09" db="UniProtKB">
        <authorList>
            <consortium name="Ensembl"/>
        </authorList>
    </citation>
    <scope>IDENTIFICATION</scope>
</reference>
<comment type="subcellular location">
    <subcellularLocation>
        <location evidence="1">Cell junction</location>
    </subcellularLocation>
</comment>
<evidence type="ECO:0000256" key="1">
    <source>
        <dbReference type="ARBA" id="ARBA00004282"/>
    </source>
</evidence>
<organism evidence="8 9">
    <name type="scientific">Eptatretus burgeri</name>
    <name type="common">Inshore hagfish</name>
    <dbReference type="NCBI Taxonomy" id="7764"/>
    <lineage>
        <taxon>Eukaryota</taxon>
        <taxon>Metazoa</taxon>
        <taxon>Chordata</taxon>
        <taxon>Craniata</taxon>
        <taxon>Vertebrata</taxon>
        <taxon>Cyclostomata</taxon>
        <taxon>Myxini</taxon>
        <taxon>Myxiniformes</taxon>
        <taxon>Myxinidae</taxon>
        <taxon>Eptatretinae</taxon>
        <taxon>Eptatretus</taxon>
    </lineage>
</organism>
<dbReference type="SMART" id="SM00459">
    <property type="entry name" value="Sorb"/>
    <property type="match status" value="1"/>
</dbReference>
<keyword evidence="3" id="KW-0677">Repeat</keyword>
<sequence>MWNRLSVTVVKPLPAVFQDCCRVSLHAFSQISLCSPFLFFNRQQMQFYKFPNTLCLLTSKPKCICVELCMQPSHHHVQAVVTCNKKIYALSEYILLTCLYSDLSSILNHVTAGEQLPPGAIYQTRTYDSGFLHTDTYFPAGSAASQEKKVTVLKAPHYSGIGPVDESGLPLAVRSVVDKPKDWYKSMFKQMHTVHKPKGGGILIWAFAALFSPFCRSAWAPTEIKVDTRRYRAEPRSIFEYEPGKSSVVEPGKSCAVENQPVSLWTRLGRISPEEIDLESEPWYKFFSELDFGRMACTLNYISVVTNSQSPSGSLNRRHAKFLSAARTSVTQILPSKFKPLQGQPLRESDRRKTSVLNTVSKQRSQSYEALVAGLPRALASMQQKSWSSECVNKARMPLRVRESHLSSQFLKLYRSMHTISHQDVSTCPPICCVRSIVSLYEQNQESACSQPASPPGMLQSRSQACSSRNDTISAERLSICVQRECKSDSCLQEDLSEMNSTFSNSAFRITNQIDPLSRIPVSEDGAALQMSSVNGTQDFINLENETQDPSNVSHQQRQRLTKCKGQCPAYFTKFSTWLQHERNRPRDLELDRARSLRNCRPDLSRSALLVGPLPFKLKPCRRPALPSSRSSPAMLELGALINPVVENEPPIKKEAKFKGSLPGTGILRRLLAECRTWTPECKSAFNYPHPSLTSLLRPLCLMSVHIFILPMLLQHTWQPAQAKFDFKAQSKRELPFKKGDIVYVTRKIDQNWFEGERHGRLGIFPSNYVEVLPPTEKPQAHRSPPVHVLEFGEAVARYNFTADTHLELSFSKGEKIALIRRVDENWYEGRIPGSNRQGIFPVAYVDVLKQPRVKNGVDYPDPPLHSSNLTTENKVDKNSVHEVMTVCPCRYQAVYRYQPQNPDEIELREGDVVDVMEKCDDGWFVGTSRRTAFFGTFPGNYVRPLSA</sequence>
<dbReference type="Pfam" id="PF00018">
    <property type="entry name" value="SH3_1"/>
    <property type="match status" value="1"/>
</dbReference>
<dbReference type="Pfam" id="PF02208">
    <property type="entry name" value="Sorb"/>
    <property type="match status" value="1"/>
</dbReference>
<evidence type="ECO:0000259" key="7">
    <source>
        <dbReference type="PROSITE" id="PS50831"/>
    </source>
</evidence>
<reference evidence="8" key="1">
    <citation type="submission" date="2025-08" db="UniProtKB">
        <authorList>
            <consortium name="Ensembl"/>
        </authorList>
    </citation>
    <scope>IDENTIFICATION</scope>
</reference>
<dbReference type="FunFam" id="2.30.30.40:FF:000001">
    <property type="entry name" value="Sorbin and SH3 domain-containing protein 1 isoform 2"/>
    <property type="match status" value="1"/>
</dbReference>
<dbReference type="PROSITE" id="PS50831">
    <property type="entry name" value="SOHO"/>
    <property type="match status" value="1"/>
</dbReference>
<accession>A0A8C4NC90</accession>
<evidence type="ECO:0000256" key="4">
    <source>
        <dbReference type="ARBA" id="ARBA00022949"/>
    </source>
</evidence>
<keyword evidence="9" id="KW-1185">Reference proteome</keyword>
<evidence type="ECO:0000313" key="8">
    <source>
        <dbReference type="Ensembl" id="ENSEBUP00000004641.1"/>
    </source>
</evidence>
<evidence type="ECO:0000256" key="3">
    <source>
        <dbReference type="ARBA" id="ARBA00022737"/>
    </source>
</evidence>
<dbReference type="InterPro" id="IPR050384">
    <property type="entry name" value="Endophilin_SH3RF"/>
</dbReference>
<dbReference type="PRINTS" id="PR00499">
    <property type="entry name" value="P67PHOX"/>
</dbReference>
<keyword evidence="4" id="KW-0965">Cell junction</keyword>
<feature type="domain" description="SH3" evidence="6">
    <location>
        <begin position="887"/>
        <end position="948"/>
    </location>
</feature>
<dbReference type="Pfam" id="PF14604">
    <property type="entry name" value="SH3_9"/>
    <property type="match status" value="1"/>
</dbReference>
<name>A0A8C4NC90_EPTBU</name>
<dbReference type="GO" id="GO:0070161">
    <property type="term" value="C:anchoring junction"/>
    <property type="evidence" value="ECO:0007669"/>
    <property type="project" value="UniProtKB-SubCell"/>
</dbReference>
<feature type="domain" description="SH3" evidence="6">
    <location>
        <begin position="716"/>
        <end position="775"/>
    </location>
</feature>
<dbReference type="Ensembl" id="ENSEBUT00000005078.1">
    <property type="protein sequence ID" value="ENSEBUP00000004641.1"/>
    <property type="gene ID" value="ENSEBUG00000003214.1"/>
</dbReference>
<feature type="domain" description="SH3" evidence="6">
    <location>
        <begin position="790"/>
        <end position="851"/>
    </location>
</feature>
<dbReference type="PANTHER" id="PTHR14167:SF116">
    <property type="entry name" value="CAP, ISOFORM AC"/>
    <property type="match status" value="1"/>
</dbReference>
<protein>
    <submittedName>
        <fullName evidence="8">Sorbin and SH3 domain containing 2</fullName>
    </submittedName>
</protein>
<proteinExistence type="predicted"/>
<dbReference type="Proteomes" id="UP000694388">
    <property type="component" value="Unplaced"/>
</dbReference>
<dbReference type="AlphaFoldDB" id="A0A8C4NC90"/>
<feature type="domain" description="SoHo" evidence="7">
    <location>
        <begin position="152"/>
        <end position="213"/>
    </location>
</feature>
<dbReference type="PROSITE" id="PS50002">
    <property type="entry name" value="SH3"/>
    <property type="match status" value="3"/>
</dbReference>